<reference evidence="10" key="1">
    <citation type="submission" date="2015-10" db="EMBL/GenBank/DDBJ databases">
        <authorList>
            <person name="Gilbert D.G."/>
        </authorList>
    </citation>
    <scope>NUCLEOTIDE SEQUENCE</scope>
    <source>
        <strain evidence="10">Phyl III-seqv23</strain>
    </source>
</reference>
<dbReference type="Pfam" id="PF08448">
    <property type="entry name" value="PAS_4"/>
    <property type="match status" value="1"/>
</dbReference>
<dbReference type="InterPro" id="IPR007890">
    <property type="entry name" value="CHASE2"/>
</dbReference>
<keyword evidence="7" id="KW-1133">Transmembrane helix</keyword>
<name>A0A0S4TVC3_RALSL</name>
<gene>
    <name evidence="10" type="ORF">RUN39_v1_670042</name>
</gene>
<dbReference type="SUPFAM" id="SSF55874">
    <property type="entry name" value="ATPase domain of HSP90 chaperone/DNA topoisomerase II/histidine kinase"/>
    <property type="match status" value="1"/>
</dbReference>
<dbReference type="Gene3D" id="3.30.565.10">
    <property type="entry name" value="Histidine kinase-like ATPase, C-terminal domain"/>
    <property type="match status" value="1"/>
</dbReference>
<keyword evidence="5 10" id="KW-0808">Transferase</keyword>
<evidence type="ECO:0000256" key="1">
    <source>
        <dbReference type="ARBA" id="ARBA00000085"/>
    </source>
</evidence>
<dbReference type="InterPro" id="IPR004358">
    <property type="entry name" value="Sig_transdc_His_kin-like_C"/>
</dbReference>
<dbReference type="CDD" id="cd00075">
    <property type="entry name" value="HATPase"/>
    <property type="match status" value="1"/>
</dbReference>
<dbReference type="PRINTS" id="PR00344">
    <property type="entry name" value="BCTRLSENSOR"/>
</dbReference>
<dbReference type="InterPro" id="IPR003661">
    <property type="entry name" value="HisK_dim/P_dom"/>
</dbReference>
<protein>
    <recommendedName>
        <fullName evidence="3">histidine kinase</fullName>
        <ecNumber evidence="3">2.7.13.3</ecNumber>
    </recommendedName>
</protein>
<sequence>MMTGPAKPIPDRQAALAAAPWPGLRALLEWVLLVALAVLLTFGAARWSVVARLDAALYDTVLSLHGHAPRDDIVIVAIDDQSLEAVGRWPWPRARLAELVARVGAAHPRAVGVDILLIEPDLTDPEGDRALAAAFAQAGQVILPALPERTGQGRVFHYPFLGIGTHIAHIDAAPDPDSVVRGLYLAEGPRGHLLDHLALQLARQAGPALAGDVPRGTEIDDDGWARRANIGVNFAGPAGTFRHVPALTLLQGGVPADAFAGKLVLIGATASGVSDIFATPTSRTMSGVEVLANATQTLLDGNAILPASRTVFWLVTLLPLSLTACALLWLTPRMALTAALGSAGLLLVGVVAALAGWNRWLPPFAALVGPLVLYPLWSWRQQEAALRFLRDELHRLAREPGLLAGTGPLAQTGRTLDAHMDAVASLTDKLRGLRRYLAEALESLPDATVICTHDGDIRLANGRSADLAAQAPVSGQDRAAALHDLPTLLACAFEDPAPGQHYWTRWLTAPDTAQEPVELRTRDGRSMLMHAAALRDDAGWPMDIIVSFADITAVRQAERHREEALRFISHDMRSPQSAILALIELQRDAGRALDHAALLARIQQLSSRTLELADAFIDLARVESQELKLTDVDLVGLVLDAADEVWALANHHQIEVRVDADIEASVRGEPRMLVRALVNLVNNAIKFSPRGTTVTVAVREEGDSFAVSVADQGVGIAAEDQAQLFQPFRRLHEAVADAPSGSGLGLVFVKTVVERHGGRIAVQSVPGHGATFTLWLPRASRPGPF</sequence>
<dbReference type="Pfam" id="PF02518">
    <property type="entry name" value="HATPase_c"/>
    <property type="match status" value="1"/>
</dbReference>
<dbReference type="InterPro" id="IPR005467">
    <property type="entry name" value="His_kinase_dom"/>
</dbReference>
<dbReference type="InterPro" id="IPR000700">
    <property type="entry name" value="PAS-assoc_C"/>
</dbReference>
<dbReference type="FunFam" id="3.30.565.10:FF:000006">
    <property type="entry name" value="Sensor histidine kinase WalK"/>
    <property type="match status" value="1"/>
</dbReference>
<feature type="transmembrane region" description="Helical" evidence="7">
    <location>
        <begin position="336"/>
        <end position="355"/>
    </location>
</feature>
<feature type="transmembrane region" description="Helical" evidence="7">
    <location>
        <begin position="30"/>
        <end position="49"/>
    </location>
</feature>
<accession>A0A0S4TVC3</accession>
<feature type="domain" description="PAC" evidence="9">
    <location>
        <begin position="513"/>
        <end position="563"/>
    </location>
</feature>
<dbReference type="CDD" id="cd00082">
    <property type="entry name" value="HisKA"/>
    <property type="match status" value="1"/>
</dbReference>
<dbReference type="Gene3D" id="1.10.287.130">
    <property type="match status" value="1"/>
</dbReference>
<evidence type="ECO:0000259" key="9">
    <source>
        <dbReference type="PROSITE" id="PS50113"/>
    </source>
</evidence>
<dbReference type="EC" id="2.7.13.3" evidence="3"/>
<feature type="transmembrane region" description="Helical" evidence="7">
    <location>
        <begin position="311"/>
        <end position="330"/>
    </location>
</feature>
<dbReference type="GO" id="GO:0005886">
    <property type="term" value="C:plasma membrane"/>
    <property type="evidence" value="ECO:0007669"/>
    <property type="project" value="UniProtKB-SubCell"/>
</dbReference>
<evidence type="ECO:0000313" key="10">
    <source>
        <dbReference type="EMBL" id="CUV13984.1"/>
    </source>
</evidence>
<evidence type="ECO:0000256" key="7">
    <source>
        <dbReference type="SAM" id="Phobius"/>
    </source>
</evidence>
<dbReference type="PIRSF" id="PIRSF037347">
    <property type="entry name" value="STHK_CHASE2_PAS_prd"/>
    <property type="match status" value="1"/>
</dbReference>
<dbReference type="SMART" id="SM00387">
    <property type="entry name" value="HATPase_c"/>
    <property type="match status" value="1"/>
</dbReference>
<dbReference type="InterPro" id="IPR003594">
    <property type="entry name" value="HATPase_dom"/>
</dbReference>
<feature type="transmembrane region" description="Helical" evidence="7">
    <location>
        <begin position="360"/>
        <end position="377"/>
    </location>
</feature>
<dbReference type="InterPro" id="IPR035965">
    <property type="entry name" value="PAS-like_dom_sf"/>
</dbReference>
<keyword evidence="7" id="KW-0812">Transmembrane</keyword>
<evidence type="ECO:0000256" key="4">
    <source>
        <dbReference type="ARBA" id="ARBA00022553"/>
    </source>
</evidence>
<comment type="catalytic activity">
    <reaction evidence="1">
        <text>ATP + protein L-histidine = ADP + protein N-phospho-L-histidine.</text>
        <dbReference type="EC" id="2.7.13.3"/>
    </reaction>
</comment>
<dbReference type="PROSITE" id="PS50113">
    <property type="entry name" value="PAC"/>
    <property type="match status" value="1"/>
</dbReference>
<dbReference type="SMART" id="SM01080">
    <property type="entry name" value="CHASE2"/>
    <property type="match status" value="1"/>
</dbReference>
<dbReference type="InterPro" id="IPR017181">
    <property type="entry name" value="Sig_transdc_His_kin_CHASE2"/>
</dbReference>
<comment type="subcellular location">
    <subcellularLocation>
        <location evidence="2">Cell inner membrane</location>
        <topology evidence="2">Multi-pass membrane protein</topology>
    </subcellularLocation>
</comment>
<dbReference type="GO" id="GO:0000155">
    <property type="term" value="F:phosphorelay sensor kinase activity"/>
    <property type="evidence" value="ECO:0007669"/>
    <property type="project" value="InterPro"/>
</dbReference>
<dbReference type="Pfam" id="PF05226">
    <property type="entry name" value="CHASE2"/>
    <property type="match status" value="1"/>
</dbReference>
<evidence type="ECO:0000256" key="3">
    <source>
        <dbReference type="ARBA" id="ARBA00012438"/>
    </source>
</evidence>
<dbReference type="SUPFAM" id="SSF47384">
    <property type="entry name" value="Homodimeric domain of signal transducing histidine kinase"/>
    <property type="match status" value="1"/>
</dbReference>
<organism evidence="10">
    <name type="scientific">Ralstonia solanacearum</name>
    <name type="common">Pseudomonas solanacearum</name>
    <dbReference type="NCBI Taxonomy" id="305"/>
    <lineage>
        <taxon>Bacteria</taxon>
        <taxon>Pseudomonadati</taxon>
        <taxon>Pseudomonadota</taxon>
        <taxon>Betaproteobacteria</taxon>
        <taxon>Burkholderiales</taxon>
        <taxon>Burkholderiaceae</taxon>
        <taxon>Ralstonia</taxon>
        <taxon>Ralstonia solanacearum species complex</taxon>
    </lineage>
</organism>
<dbReference type="EMBL" id="LN899819">
    <property type="protein sequence ID" value="CUV13984.1"/>
    <property type="molecule type" value="Genomic_DNA"/>
</dbReference>
<evidence type="ECO:0000259" key="8">
    <source>
        <dbReference type="PROSITE" id="PS50109"/>
    </source>
</evidence>
<dbReference type="Gene3D" id="3.30.450.20">
    <property type="entry name" value="PAS domain"/>
    <property type="match status" value="1"/>
</dbReference>
<dbReference type="InterPro" id="IPR013656">
    <property type="entry name" value="PAS_4"/>
</dbReference>
<dbReference type="InterPro" id="IPR036097">
    <property type="entry name" value="HisK_dim/P_sf"/>
</dbReference>
<dbReference type="InterPro" id="IPR036890">
    <property type="entry name" value="HATPase_C_sf"/>
</dbReference>
<proteinExistence type="predicted"/>
<keyword evidence="6 10" id="KW-0418">Kinase</keyword>
<dbReference type="SUPFAM" id="SSF55785">
    <property type="entry name" value="PYP-like sensor domain (PAS domain)"/>
    <property type="match status" value="1"/>
</dbReference>
<keyword evidence="7" id="KW-0472">Membrane</keyword>
<keyword evidence="4" id="KW-0597">Phosphoprotein</keyword>
<dbReference type="GO" id="GO:0009927">
    <property type="term" value="F:histidine phosphotransfer kinase activity"/>
    <property type="evidence" value="ECO:0007669"/>
    <property type="project" value="TreeGrafter"/>
</dbReference>
<dbReference type="PANTHER" id="PTHR43047:SF72">
    <property type="entry name" value="OSMOSENSING HISTIDINE PROTEIN KINASE SLN1"/>
    <property type="match status" value="1"/>
</dbReference>
<dbReference type="AlphaFoldDB" id="A0A0S4TVC3"/>
<evidence type="ECO:0000256" key="6">
    <source>
        <dbReference type="ARBA" id="ARBA00022777"/>
    </source>
</evidence>
<dbReference type="PROSITE" id="PS50109">
    <property type="entry name" value="HIS_KIN"/>
    <property type="match status" value="1"/>
</dbReference>
<feature type="domain" description="Histidine kinase" evidence="8">
    <location>
        <begin position="567"/>
        <end position="780"/>
    </location>
</feature>
<evidence type="ECO:0000256" key="2">
    <source>
        <dbReference type="ARBA" id="ARBA00004429"/>
    </source>
</evidence>
<dbReference type="PANTHER" id="PTHR43047">
    <property type="entry name" value="TWO-COMPONENT HISTIDINE PROTEIN KINASE"/>
    <property type="match status" value="1"/>
</dbReference>
<evidence type="ECO:0000256" key="5">
    <source>
        <dbReference type="ARBA" id="ARBA00022679"/>
    </source>
</evidence>